<dbReference type="PANTHER" id="PTHR25465:SF5">
    <property type="entry name" value="E3 UBIQUITIN_ISG15 LIGASE TRIM25-RELATED"/>
    <property type="match status" value="1"/>
</dbReference>
<dbReference type="Pfam" id="PF13765">
    <property type="entry name" value="PRY"/>
    <property type="match status" value="1"/>
</dbReference>
<dbReference type="GO" id="GO:0008270">
    <property type="term" value="F:zinc ion binding"/>
    <property type="evidence" value="ECO:0007669"/>
    <property type="project" value="UniProtKB-KW"/>
</dbReference>
<dbReference type="PROSITE" id="PS50188">
    <property type="entry name" value="B302_SPRY"/>
    <property type="match status" value="1"/>
</dbReference>
<feature type="coiled-coil region" evidence="5">
    <location>
        <begin position="181"/>
        <end position="215"/>
    </location>
</feature>
<evidence type="ECO:0000256" key="3">
    <source>
        <dbReference type="ARBA" id="ARBA00022833"/>
    </source>
</evidence>
<dbReference type="InterPro" id="IPR058030">
    <property type="entry name" value="TRIM8/14/16/25/29/45/65_CC"/>
</dbReference>
<dbReference type="RefSeq" id="XP_017327545.1">
    <property type="nucleotide sequence ID" value="XM_017472056.3"/>
</dbReference>
<reference evidence="9" key="2">
    <citation type="submission" date="2025-08" db="UniProtKB">
        <authorList>
            <consortium name="RefSeq"/>
        </authorList>
    </citation>
    <scope>IDENTIFICATION</scope>
    <source>
        <tissue evidence="9">Blood</tissue>
    </source>
</reference>
<dbReference type="PROSITE" id="PS50119">
    <property type="entry name" value="ZF_BBOX"/>
    <property type="match status" value="1"/>
</dbReference>
<dbReference type="InterPro" id="IPR043136">
    <property type="entry name" value="B30.2/SPRY_sf"/>
</dbReference>
<evidence type="ECO:0000256" key="5">
    <source>
        <dbReference type="SAM" id="Coils"/>
    </source>
</evidence>
<feature type="domain" description="B30.2/SPRY" evidence="7">
    <location>
        <begin position="285"/>
        <end position="480"/>
    </location>
</feature>
<evidence type="ECO:0000259" key="6">
    <source>
        <dbReference type="PROSITE" id="PS50119"/>
    </source>
</evidence>
<dbReference type="Gene3D" id="3.30.160.60">
    <property type="entry name" value="Classic Zinc Finger"/>
    <property type="match status" value="1"/>
</dbReference>
<evidence type="ECO:0000256" key="2">
    <source>
        <dbReference type="ARBA" id="ARBA00022771"/>
    </source>
</evidence>
<evidence type="ECO:0000313" key="8">
    <source>
        <dbReference type="Proteomes" id="UP000221080"/>
    </source>
</evidence>
<gene>
    <name evidence="9" type="primary">LOC108267709</name>
</gene>
<dbReference type="GO" id="GO:0005737">
    <property type="term" value="C:cytoplasm"/>
    <property type="evidence" value="ECO:0007669"/>
    <property type="project" value="UniProtKB-ARBA"/>
</dbReference>
<dbReference type="InterPro" id="IPR013320">
    <property type="entry name" value="ConA-like_dom_sf"/>
</dbReference>
<dbReference type="InterPro" id="IPR003877">
    <property type="entry name" value="SPRY_dom"/>
</dbReference>
<dbReference type="Gene3D" id="2.60.120.920">
    <property type="match status" value="1"/>
</dbReference>
<proteinExistence type="predicted"/>
<dbReference type="InterPro" id="IPR003879">
    <property type="entry name" value="Butyrophylin_SPRY"/>
</dbReference>
<dbReference type="InterPro" id="IPR001870">
    <property type="entry name" value="B30.2/SPRY"/>
</dbReference>
<dbReference type="Pfam" id="PF25600">
    <property type="entry name" value="TRIM_CC"/>
    <property type="match status" value="1"/>
</dbReference>
<dbReference type="GeneID" id="108267709"/>
<dbReference type="OrthoDB" id="6270329at2759"/>
<dbReference type="Proteomes" id="UP000221080">
    <property type="component" value="Chromosome 7"/>
</dbReference>
<dbReference type="SUPFAM" id="SSF49899">
    <property type="entry name" value="Concanavalin A-like lectins/glucanases"/>
    <property type="match status" value="1"/>
</dbReference>
<keyword evidence="5" id="KW-0175">Coiled coil</keyword>
<dbReference type="AlphaFoldDB" id="A0A2D0RCD4"/>
<keyword evidence="2 4" id="KW-0863">Zinc-finger</keyword>
<dbReference type="OMA" id="SPRYWEV"/>
<dbReference type="SMART" id="SM00336">
    <property type="entry name" value="BBOX"/>
    <property type="match status" value="1"/>
</dbReference>
<evidence type="ECO:0000259" key="7">
    <source>
        <dbReference type="PROSITE" id="PS50188"/>
    </source>
</evidence>
<sequence>MDEKTAPSADLNYTATSDVECDVCTGRKRKAEQSCLECMSSFCESHIDLHKILSVGKRHKLVAATGSLKESICPKHGKLMEIFCRKDQQCICHLCITNKHKNHDVVLIEDEVPEKKIKLGKMQRQTAKMIQTREKEEKDLKQAIDSFRTSAVHAVEKNEKSFTELICSIEMRQHAVKELILTQEEAAVKQVNTLLEKLEQEITDLKSRDAELHHLESLSQADNNISFLQSAFSVLNLSKFIQIPALSVHSSCPFQTDAVSNLIKQLHIIYQWRFMTISERVKNTGIVSAPLPQTYQELLKYAVNLNLDTNTVHDNLQLNILDTKLTAVQMPECYPFHPDRFERRLQVLCKEGLRGSPRYWEVECGTKGSWVNIAVSYKGIKRKGKQAPLFGRCKNSWALRNYGGIYEFWHDNKCQKTYKDISLDCSKIGIYLDHGAGILAFYNVSGNLSLIYKAQTQFTEPVYAGFGLVGIGAHIRLCDF</sequence>
<dbReference type="SMART" id="SM00589">
    <property type="entry name" value="PRY"/>
    <property type="match status" value="1"/>
</dbReference>
<feature type="domain" description="B box-type" evidence="6">
    <location>
        <begin position="68"/>
        <end position="108"/>
    </location>
</feature>
<name>A0A2D0RCD4_ICTPU</name>
<accession>A0A2D0RCD4</accession>
<dbReference type="Pfam" id="PF00622">
    <property type="entry name" value="SPRY"/>
    <property type="match status" value="1"/>
</dbReference>
<keyword evidence="8" id="KW-1185">Reference proteome</keyword>
<evidence type="ECO:0000256" key="1">
    <source>
        <dbReference type="ARBA" id="ARBA00022723"/>
    </source>
</evidence>
<evidence type="ECO:0000313" key="9">
    <source>
        <dbReference type="RefSeq" id="XP_017327545.1"/>
    </source>
</evidence>
<keyword evidence="3" id="KW-0862">Zinc</keyword>
<dbReference type="SUPFAM" id="SSF57845">
    <property type="entry name" value="B-box zinc-binding domain"/>
    <property type="match status" value="1"/>
</dbReference>
<dbReference type="Pfam" id="PF00643">
    <property type="entry name" value="zf-B_box"/>
    <property type="match status" value="1"/>
</dbReference>
<dbReference type="InterPro" id="IPR000315">
    <property type="entry name" value="Znf_B-box"/>
</dbReference>
<dbReference type="PRINTS" id="PR01407">
    <property type="entry name" value="BUTYPHLNCDUF"/>
</dbReference>
<dbReference type="KEGG" id="ipu:108267709"/>
<dbReference type="CDD" id="cd19769">
    <property type="entry name" value="Bbox2_TRIM16-like"/>
    <property type="match status" value="1"/>
</dbReference>
<dbReference type="InterPro" id="IPR006574">
    <property type="entry name" value="PRY"/>
</dbReference>
<keyword evidence="1" id="KW-0479">Metal-binding</keyword>
<organism evidence="8 9">
    <name type="scientific">Ictalurus punctatus</name>
    <name type="common">Channel catfish</name>
    <name type="synonym">Silurus punctatus</name>
    <dbReference type="NCBI Taxonomy" id="7998"/>
    <lineage>
        <taxon>Eukaryota</taxon>
        <taxon>Metazoa</taxon>
        <taxon>Chordata</taxon>
        <taxon>Craniata</taxon>
        <taxon>Vertebrata</taxon>
        <taxon>Euteleostomi</taxon>
        <taxon>Actinopterygii</taxon>
        <taxon>Neopterygii</taxon>
        <taxon>Teleostei</taxon>
        <taxon>Ostariophysi</taxon>
        <taxon>Siluriformes</taxon>
        <taxon>Ictaluridae</taxon>
        <taxon>Ictalurus</taxon>
    </lineage>
</organism>
<dbReference type="PANTHER" id="PTHR25465">
    <property type="entry name" value="B-BOX DOMAIN CONTAINING"/>
    <property type="match status" value="1"/>
</dbReference>
<evidence type="ECO:0000256" key="4">
    <source>
        <dbReference type="PROSITE-ProRule" id="PRU00024"/>
    </source>
</evidence>
<protein>
    <submittedName>
        <fullName evidence="9">Tripartite motif-containing protein 16</fullName>
    </submittedName>
</protein>
<reference evidence="8" key="1">
    <citation type="journal article" date="2016" name="Nat. Commun.">
        <title>The channel catfish genome sequence provides insights into the evolution of scale formation in teleosts.</title>
        <authorList>
            <person name="Liu Z."/>
            <person name="Liu S."/>
            <person name="Yao J."/>
            <person name="Bao L."/>
            <person name="Zhang J."/>
            <person name="Li Y."/>
            <person name="Jiang C."/>
            <person name="Sun L."/>
            <person name="Wang R."/>
            <person name="Zhang Y."/>
            <person name="Zhou T."/>
            <person name="Zeng Q."/>
            <person name="Fu Q."/>
            <person name="Gao S."/>
            <person name="Li N."/>
            <person name="Koren S."/>
            <person name="Jiang Y."/>
            <person name="Zimin A."/>
            <person name="Xu P."/>
            <person name="Phillippy A.M."/>
            <person name="Geng X."/>
            <person name="Song L."/>
            <person name="Sun F."/>
            <person name="Li C."/>
            <person name="Wang X."/>
            <person name="Chen A."/>
            <person name="Jin Y."/>
            <person name="Yuan Z."/>
            <person name="Yang Y."/>
            <person name="Tan S."/>
            <person name="Peatman E."/>
            <person name="Lu J."/>
            <person name="Qin Z."/>
            <person name="Dunham R."/>
            <person name="Li Z."/>
            <person name="Sonstegard T."/>
            <person name="Feng J."/>
            <person name="Danzmann R.G."/>
            <person name="Schroeder S."/>
            <person name="Scheffler B."/>
            <person name="Duke M.V."/>
            <person name="Ballard L."/>
            <person name="Kucuktas H."/>
            <person name="Kaltenboeck L."/>
            <person name="Liu H."/>
            <person name="Armbruster J."/>
            <person name="Xie Y."/>
            <person name="Kirby M.L."/>
            <person name="Tian Y."/>
            <person name="Flanagan M.E."/>
            <person name="Mu W."/>
            <person name="Waldbieser G.C."/>
        </authorList>
    </citation>
    <scope>NUCLEOTIDE SEQUENCE [LARGE SCALE GENOMIC DNA]</scope>
    <source>
        <strain evidence="8">SDA103</strain>
    </source>
</reference>
<dbReference type="InterPro" id="IPR051051">
    <property type="entry name" value="E3_ubiq-ligase_TRIM/RNF"/>
</dbReference>
<dbReference type="Gene3D" id="4.10.830.40">
    <property type="match status" value="1"/>
</dbReference>